<dbReference type="EC" id="2.7.13.3" evidence="3"/>
<dbReference type="PROSITE" id="PS50109">
    <property type="entry name" value="HIS_KIN"/>
    <property type="match status" value="1"/>
</dbReference>
<dbReference type="InterPro" id="IPR005467">
    <property type="entry name" value="His_kinase_dom"/>
</dbReference>
<evidence type="ECO:0000259" key="16">
    <source>
        <dbReference type="PROSITE" id="PS50109"/>
    </source>
</evidence>
<organism evidence="17 18">
    <name type="scientific">Blautia producta</name>
    <dbReference type="NCBI Taxonomy" id="33035"/>
    <lineage>
        <taxon>Bacteria</taxon>
        <taxon>Bacillati</taxon>
        <taxon>Bacillota</taxon>
        <taxon>Clostridia</taxon>
        <taxon>Lachnospirales</taxon>
        <taxon>Lachnospiraceae</taxon>
        <taxon>Blautia</taxon>
    </lineage>
</organism>
<comment type="subcellular location">
    <subcellularLocation>
        <location evidence="2">Cell membrane</location>
        <topology evidence="2">Multi-pass membrane protein</topology>
    </subcellularLocation>
</comment>
<dbReference type="Gene3D" id="3.30.565.10">
    <property type="entry name" value="Histidine kinase-like ATPase, C-terminal domain"/>
    <property type="match status" value="1"/>
</dbReference>
<feature type="transmembrane region" description="Helical" evidence="15">
    <location>
        <begin position="332"/>
        <end position="351"/>
    </location>
</feature>
<evidence type="ECO:0000256" key="11">
    <source>
        <dbReference type="ARBA" id="ARBA00022989"/>
    </source>
</evidence>
<dbReference type="GO" id="GO:0005524">
    <property type="term" value="F:ATP binding"/>
    <property type="evidence" value="ECO:0007669"/>
    <property type="project" value="UniProtKB-KW"/>
</dbReference>
<evidence type="ECO:0000256" key="1">
    <source>
        <dbReference type="ARBA" id="ARBA00000085"/>
    </source>
</evidence>
<dbReference type="Pfam" id="PF02518">
    <property type="entry name" value="HATPase_c"/>
    <property type="match status" value="1"/>
</dbReference>
<evidence type="ECO:0000256" key="6">
    <source>
        <dbReference type="ARBA" id="ARBA00022679"/>
    </source>
</evidence>
<evidence type="ECO:0000256" key="12">
    <source>
        <dbReference type="ARBA" id="ARBA00023012"/>
    </source>
</evidence>
<accession>A0A4P6LRE7</accession>
<keyword evidence="10" id="KW-0067">ATP-binding</keyword>
<evidence type="ECO:0000256" key="7">
    <source>
        <dbReference type="ARBA" id="ARBA00022692"/>
    </source>
</evidence>
<comment type="catalytic activity">
    <reaction evidence="1">
        <text>ATP + protein L-histidine = ADP + protein N-phospho-L-histidine.</text>
        <dbReference type="EC" id="2.7.13.3"/>
    </reaction>
</comment>
<keyword evidence="12" id="KW-0902">Two-component regulatory system</keyword>
<dbReference type="InterPro" id="IPR036890">
    <property type="entry name" value="HATPase_C_sf"/>
</dbReference>
<keyword evidence="7 15" id="KW-0812">Transmembrane</keyword>
<dbReference type="PANTHER" id="PTHR45528:SF1">
    <property type="entry name" value="SENSOR HISTIDINE KINASE CPXA"/>
    <property type="match status" value="1"/>
</dbReference>
<keyword evidence="4" id="KW-1003">Cell membrane</keyword>
<keyword evidence="11 15" id="KW-1133">Transmembrane helix</keyword>
<evidence type="ECO:0000313" key="17">
    <source>
        <dbReference type="EMBL" id="QBE94704.1"/>
    </source>
</evidence>
<evidence type="ECO:0000256" key="14">
    <source>
        <dbReference type="SAM" id="MobiDB-lite"/>
    </source>
</evidence>
<evidence type="ECO:0000256" key="2">
    <source>
        <dbReference type="ARBA" id="ARBA00004651"/>
    </source>
</evidence>
<dbReference type="SUPFAM" id="SSF55874">
    <property type="entry name" value="ATPase domain of HSP90 chaperone/DNA topoisomerase II/histidine kinase"/>
    <property type="match status" value="1"/>
</dbReference>
<dbReference type="PANTHER" id="PTHR45528">
    <property type="entry name" value="SENSOR HISTIDINE KINASE CPXA"/>
    <property type="match status" value="1"/>
</dbReference>
<evidence type="ECO:0000256" key="5">
    <source>
        <dbReference type="ARBA" id="ARBA00022553"/>
    </source>
</evidence>
<feature type="transmembrane region" description="Helical" evidence="15">
    <location>
        <begin position="300"/>
        <end position="320"/>
    </location>
</feature>
<feature type="compositionally biased region" description="Basic and acidic residues" evidence="14">
    <location>
        <begin position="89"/>
        <end position="99"/>
    </location>
</feature>
<keyword evidence="8" id="KW-0547">Nucleotide-binding</keyword>
<evidence type="ECO:0000256" key="9">
    <source>
        <dbReference type="ARBA" id="ARBA00022777"/>
    </source>
</evidence>
<dbReference type="SMART" id="SM00388">
    <property type="entry name" value="HisKA"/>
    <property type="match status" value="1"/>
</dbReference>
<dbReference type="Proteomes" id="UP000289794">
    <property type="component" value="Chromosome"/>
</dbReference>
<dbReference type="SMART" id="SM00387">
    <property type="entry name" value="HATPase_c"/>
    <property type="match status" value="1"/>
</dbReference>
<evidence type="ECO:0000256" key="15">
    <source>
        <dbReference type="SAM" id="Phobius"/>
    </source>
</evidence>
<keyword evidence="5" id="KW-0597">Phosphoprotein</keyword>
<sequence>MDIKLKNSRKLAVVLVILVILLPSLAMMIIRPHYIKGQSSTDPNFTTSSFMGTLAHSNYVLYAEEKQRENQAAMIPFDIFFPSALNEQNTKENEEDSKSGSKSNTSSQEISDAALDEDNFPSSKYKDSYGDEYGEYSSEEAIIASANEISNKFSGWDDNFSTLRSYLQYEVRDENGKVVDSNATEELAPLLSQTKPEALDKKYAFGAVIKYDESGNVSQAEFFSGKASNATQLLNEQVRQSPCSDFDSQYGMDAPFQKPQGRTYIYLMTAENLATFLESSPGSGYLEYLGVDTYRSTDDLSIVFITLLGMVAAAALLLPFIKPLQIGNEKIFRAPFEFVFIVASFILGFSLSMSVDGGAMNNEPIYNVLHSIGVPKGLASVLQYFWGFIGWAFIFAVCYWAAGCVRGIFVIGPKRYIQERVIIYRVWPWAKSAVKNIYNSMLHVNLKDDTTKVLIKVVLINFIILGFISLMWVWGIGALIIYSIALFFLLRKYCNDLQKQYHRLLDATNQLADGNLNGTIPEELGVFEPFREEIAKIQSGFKKAVDEEVKSQKMKTDLITNVSHDLKTPLTAIITYVDLLKDKNLPDEERLHYIDVLEQKSTRLKLLIEDLFEISKATSRNVTLNIMDVDIVSLMQQAKLELQDKIEASNLYFRWRLPEDKVVLPLDSQKTYRVFENLLVNITKYAMPRTRVYVDMENDEKRVRISMKNISATELTFNPSEITERFVRGDASRNTEGSGLGLAIAKSFVELQGGTLQIMVDADLFTVEIIFPKP</sequence>
<dbReference type="InterPro" id="IPR036097">
    <property type="entry name" value="HisK_dim/P_sf"/>
</dbReference>
<proteinExistence type="predicted"/>
<evidence type="ECO:0000256" key="10">
    <source>
        <dbReference type="ARBA" id="ARBA00022840"/>
    </source>
</evidence>
<feature type="region of interest" description="Disordered" evidence="14">
    <location>
        <begin position="88"/>
        <end position="126"/>
    </location>
</feature>
<dbReference type="AlphaFoldDB" id="A0A4P6LRE7"/>
<evidence type="ECO:0000256" key="13">
    <source>
        <dbReference type="ARBA" id="ARBA00023136"/>
    </source>
</evidence>
<dbReference type="RefSeq" id="WP_130179510.1">
    <property type="nucleotide sequence ID" value="NZ_CP035945.1"/>
</dbReference>
<dbReference type="SUPFAM" id="SSF47384">
    <property type="entry name" value="Homodimeric domain of signal transducing histidine kinase"/>
    <property type="match status" value="1"/>
</dbReference>
<dbReference type="InterPro" id="IPR050398">
    <property type="entry name" value="HssS/ArlS-like"/>
</dbReference>
<evidence type="ECO:0000256" key="8">
    <source>
        <dbReference type="ARBA" id="ARBA00022741"/>
    </source>
</evidence>
<keyword evidence="9" id="KW-0418">Kinase</keyword>
<dbReference type="InterPro" id="IPR003594">
    <property type="entry name" value="HATPase_dom"/>
</dbReference>
<protein>
    <recommendedName>
        <fullName evidence="3">histidine kinase</fullName>
        <ecNumber evidence="3">2.7.13.3</ecNumber>
    </recommendedName>
</protein>
<evidence type="ECO:0000256" key="4">
    <source>
        <dbReference type="ARBA" id="ARBA00022475"/>
    </source>
</evidence>
<name>A0A4P6LRE7_9FIRM</name>
<dbReference type="EMBL" id="CP035945">
    <property type="protein sequence ID" value="QBE94704.1"/>
    <property type="molecule type" value="Genomic_DNA"/>
</dbReference>
<keyword evidence="13 15" id="KW-0472">Membrane</keyword>
<dbReference type="GO" id="GO:0005886">
    <property type="term" value="C:plasma membrane"/>
    <property type="evidence" value="ECO:0007669"/>
    <property type="project" value="UniProtKB-SubCell"/>
</dbReference>
<dbReference type="KEGG" id="bpro:PMF13cell1_00197"/>
<keyword evidence="6 17" id="KW-0808">Transferase</keyword>
<feature type="domain" description="Histidine kinase" evidence="16">
    <location>
        <begin position="561"/>
        <end position="774"/>
    </location>
</feature>
<dbReference type="InterPro" id="IPR003661">
    <property type="entry name" value="HisK_dim/P_dom"/>
</dbReference>
<dbReference type="Gene3D" id="1.10.287.130">
    <property type="match status" value="1"/>
</dbReference>
<dbReference type="Pfam" id="PF00512">
    <property type="entry name" value="HisKA"/>
    <property type="match status" value="1"/>
</dbReference>
<reference evidence="17 18" key="1">
    <citation type="submission" date="2019-01" db="EMBL/GenBank/DDBJ databases">
        <title>PMF-metabolizing Aryl O-demethylase.</title>
        <authorList>
            <person name="Kim M."/>
        </authorList>
    </citation>
    <scope>NUCLEOTIDE SEQUENCE [LARGE SCALE GENOMIC DNA]</scope>
    <source>
        <strain evidence="17 18">PMF1</strain>
    </source>
</reference>
<evidence type="ECO:0000256" key="3">
    <source>
        <dbReference type="ARBA" id="ARBA00012438"/>
    </source>
</evidence>
<dbReference type="GO" id="GO:0000155">
    <property type="term" value="F:phosphorelay sensor kinase activity"/>
    <property type="evidence" value="ECO:0007669"/>
    <property type="project" value="InterPro"/>
</dbReference>
<gene>
    <name evidence="17" type="primary">phoR_1</name>
    <name evidence="17" type="ORF">PMF13cell1_00197</name>
</gene>
<dbReference type="CDD" id="cd00082">
    <property type="entry name" value="HisKA"/>
    <property type="match status" value="1"/>
</dbReference>
<feature type="transmembrane region" description="Helical" evidence="15">
    <location>
        <begin position="457"/>
        <end position="490"/>
    </location>
</feature>
<evidence type="ECO:0000313" key="18">
    <source>
        <dbReference type="Proteomes" id="UP000289794"/>
    </source>
</evidence>
<dbReference type="FunFam" id="1.10.287.130:FF:000008">
    <property type="entry name" value="Two-component sensor histidine kinase"/>
    <property type="match status" value="1"/>
</dbReference>
<feature type="transmembrane region" description="Helical" evidence="15">
    <location>
        <begin position="384"/>
        <end position="411"/>
    </location>
</feature>